<gene>
    <name evidence="5" type="ORF">J0S82_016226</name>
</gene>
<dbReference type="InterPro" id="IPR056307">
    <property type="entry name" value="Ig-CFAP74_3rd"/>
</dbReference>
<feature type="region of interest" description="Disordered" evidence="1">
    <location>
        <begin position="2396"/>
        <end position="2453"/>
    </location>
</feature>
<feature type="region of interest" description="Disordered" evidence="1">
    <location>
        <begin position="1806"/>
        <end position="1828"/>
    </location>
</feature>
<dbReference type="Proteomes" id="UP000700334">
    <property type="component" value="Unassembled WGS sequence"/>
</dbReference>
<dbReference type="Pfam" id="PF24771">
    <property type="entry name" value="Ig_CFAP74_1st"/>
    <property type="match status" value="2"/>
</dbReference>
<dbReference type="InterPro" id="IPR013783">
    <property type="entry name" value="Ig-like_fold"/>
</dbReference>
<accession>A0A8J5ZSU7</accession>
<feature type="region of interest" description="Disordered" evidence="1">
    <location>
        <begin position="1"/>
        <end position="90"/>
    </location>
</feature>
<organism evidence="5 6">
    <name type="scientific">Galemys pyrenaicus</name>
    <name type="common">Iberian desman</name>
    <name type="synonym">Pyrenean desman</name>
    <dbReference type="NCBI Taxonomy" id="202257"/>
    <lineage>
        <taxon>Eukaryota</taxon>
        <taxon>Metazoa</taxon>
        <taxon>Chordata</taxon>
        <taxon>Craniata</taxon>
        <taxon>Vertebrata</taxon>
        <taxon>Euteleostomi</taxon>
        <taxon>Mammalia</taxon>
        <taxon>Eutheria</taxon>
        <taxon>Laurasiatheria</taxon>
        <taxon>Eulipotyphla</taxon>
        <taxon>Talpidae</taxon>
        <taxon>Galemys</taxon>
    </lineage>
</organism>
<dbReference type="OrthoDB" id="545169at2759"/>
<dbReference type="Pfam" id="PF24798">
    <property type="entry name" value="Ig-CFAP74_4th"/>
    <property type="match status" value="2"/>
</dbReference>
<dbReference type="InterPro" id="IPR056306">
    <property type="entry name" value="Ig-CFAP74_2nd"/>
</dbReference>
<keyword evidence="5" id="KW-0966">Cell projection</keyword>
<dbReference type="PANTHER" id="PTHR22538:SF0">
    <property type="entry name" value="CILIA- AND FLAGELLA-ASSOCIATED PROTEIN 74"/>
    <property type="match status" value="1"/>
</dbReference>
<evidence type="ECO:0000313" key="6">
    <source>
        <dbReference type="Proteomes" id="UP000700334"/>
    </source>
</evidence>
<keyword evidence="5" id="KW-0282">Flagellum</keyword>
<feature type="region of interest" description="Disordered" evidence="1">
    <location>
        <begin position="2313"/>
        <end position="2383"/>
    </location>
</feature>
<comment type="caution">
    <text evidence="5">The sequence shown here is derived from an EMBL/GenBank/DDBJ whole genome shotgun (WGS) entry which is preliminary data.</text>
</comment>
<feature type="compositionally biased region" description="Pro residues" evidence="1">
    <location>
        <begin position="1058"/>
        <end position="1067"/>
    </location>
</feature>
<dbReference type="Gene3D" id="2.60.40.10">
    <property type="entry name" value="Immunoglobulins"/>
    <property type="match status" value="3"/>
</dbReference>
<feature type="region of interest" description="Disordered" evidence="1">
    <location>
        <begin position="773"/>
        <end position="799"/>
    </location>
</feature>
<feature type="compositionally biased region" description="Pro residues" evidence="1">
    <location>
        <begin position="369"/>
        <end position="380"/>
    </location>
</feature>
<feature type="compositionally biased region" description="Basic and acidic residues" evidence="1">
    <location>
        <begin position="2357"/>
        <end position="2370"/>
    </location>
</feature>
<feature type="region of interest" description="Disordered" evidence="1">
    <location>
        <begin position="519"/>
        <end position="584"/>
    </location>
</feature>
<dbReference type="PANTHER" id="PTHR22538">
    <property type="entry name" value="CILIA- AND FLAGELLA-ASSOCIATED PROTEIN 74"/>
    <property type="match status" value="1"/>
</dbReference>
<evidence type="ECO:0000256" key="1">
    <source>
        <dbReference type="SAM" id="MobiDB-lite"/>
    </source>
</evidence>
<proteinExistence type="predicted"/>
<feature type="domain" description="CFAP74 fourth Ig-like" evidence="4">
    <location>
        <begin position="1954"/>
        <end position="1997"/>
    </location>
</feature>
<feature type="compositionally biased region" description="Basic and acidic residues" evidence="1">
    <location>
        <begin position="271"/>
        <end position="282"/>
    </location>
</feature>
<feature type="domain" description="CFAP74 second Ig-like" evidence="2">
    <location>
        <begin position="1494"/>
        <end position="1716"/>
    </location>
</feature>
<evidence type="ECO:0000259" key="4">
    <source>
        <dbReference type="Pfam" id="PF24798"/>
    </source>
</evidence>
<feature type="compositionally biased region" description="Basic and acidic residues" evidence="1">
    <location>
        <begin position="1620"/>
        <end position="1640"/>
    </location>
</feature>
<feature type="region of interest" description="Disordered" evidence="1">
    <location>
        <begin position="211"/>
        <end position="300"/>
    </location>
</feature>
<feature type="compositionally biased region" description="Low complexity" evidence="1">
    <location>
        <begin position="381"/>
        <end position="395"/>
    </location>
</feature>
<feature type="region of interest" description="Disordered" evidence="1">
    <location>
        <begin position="367"/>
        <end position="403"/>
    </location>
</feature>
<keyword evidence="6" id="KW-1185">Reference proteome</keyword>
<evidence type="ECO:0000313" key="5">
    <source>
        <dbReference type="EMBL" id="KAG8505482.1"/>
    </source>
</evidence>
<feature type="region of interest" description="Disordered" evidence="1">
    <location>
        <begin position="1467"/>
        <end position="1491"/>
    </location>
</feature>
<dbReference type="EMBL" id="JAGFMF010012255">
    <property type="protein sequence ID" value="KAG8505482.1"/>
    <property type="molecule type" value="Genomic_DNA"/>
</dbReference>
<evidence type="ECO:0000259" key="3">
    <source>
        <dbReference type="Pfam" id="PF24778"/>
    </source>
</evidence>
<feature type="compositionally biased region" description="Low complexity" evidence="1">
    <location>
        <begin position="1026"/>
        <end position="1036"/>
    </location>
</feature>
<feature type="compositionally biased region" description="Basic and acidic residues" evidence="1">
    <location>
        <begin position="2417"/>
        <end position="2429"/>
    </location>
</feature>
<feature type="compositionally biased region" description="Polar residues" evidence="1">
    <location>
        <begin position="2430"/>
        <end position="2441"/>
    </location>
</feature>
<dbReference type="InterPro" id="IPR056310">
    <property type="entry name" value="Ig-CFAP74_4th"/>
</dbReference>
<dbReference type="Pfam" id="PF24778">
    <property type="entry name" value="Ig-CFAP74_3rd"/>
    <property type="match status" value="1"/>
</dbReference>
<feature type="compositionally biased region" description="Low complexity" evidence="1">
    <location>
        <begin position="76"/>
        <end position="90"/>
    </location>
</feature>
<feature type="region of interest" description="Disordered" evidence="1">
    <location>
        <begin position="1606"/>
        <end position="1655"/>
    </location>
</feature>
<sequence>MEPPKRAEPADAESAQRSAQRGPSLGQEAPAAPLGAQTLPPAWRDGPTQPPRPGRSQGTASHPPEPQTEVGPAPCPGAAAPRAASQAVGSAPVQSKRLLCAACPRPPCRPLPSLRARRAGLSRPETLPAPAPVVPGSPHCTATFSRGRGWGRLRIPPSSCPRPVGPSAGPRGVLEGPLVRALTSVQSAFLVVSLENRPIESRSWTCFLAGQRQAPQQGSGPVCREDTGRGPWGPGQQPGKSRKARRTSAVRETVRPLRPQSLTGPGPQEGEDQHPEPEDRCRPLASAEAAASRRTDVRGWLQTRQERRSLGRLDQLHEDKECFVQETSAAVGRLQAAARRLCMELDEEQALQAKLQAVLRESEERLTPALPPTPVGPAPAAPAAAHSKGALAAPPQAQSRAGPWRPIQLQPSCCVLGLSPHTGPSALRPGRPAAEGSLAAVGACPARLQTVQTEGYGGGAGCTAVAPGHVAAWRQEEPPGPPGAVRPQSGRLTLSQRCLRGGGPGPCTGLCWCLPGPAHQGHRRPPGRTGGCWCRRSRRPGQGSPRAVPATEGAALGGVQRPLGAPTGCRRPEPRHGVPGASPCPHTLAEANSCPSARSALWHLELQRGRLEDVRTSAEEERAGAQRPRGDQAAERLHREREALGRAERGRLLRVRKATALQKEHGLRHQRLAEDAQRGHRAAIRFLKASLGRIQAQRRREELAGQEHMRRRMDAVLALKTSISANRETLRKFQAWGQARAQRAARKAQAEQEGVLAQGGDAFRLLVHQRRRQELEAQRRPSTAPRPQAASGPTLVLAGGASRPKATARIARPHCLVALLALPRPCPQPGGPGPPCPGPHAATRLCPGAAGEVKGQGASGLYTGRAARLEPARASAARTRSRAAAQSRLRRAFEEEQARRKQEIVARLLREGAEEAARERRQRPPARAPAPAALRQRTWAHLACCEGDGVEPPAQPQTEPTLSPAPCLMGVVSSESVQACAGLLSLDEETLAEPEIAGLWREDHQGLQPRARGSWEVASAAQHMSAPGLAGRAGPRAGHHGSWPAATARDPQLFRSQRPPPLTPAAPPAQGKAPTIPAAAQCTCRQQVPKEDMDRKPVGGTRMEQDILARVIQRLRSGNVRPQVASGREFKGRPFNSKPELIHFKDFDVGKVYKKKVTLVNATYTINYCQLVGVEEHLRDFIHACAGSRLGRPAGVRSSLLQSHSPGQRLSLDPVSVLCPPPGPAATLTRPGPACSFDPPGPMPAGMSCQALVTFKPVVNKDMEGSVSFLAQTGGFSIPLKCSTKKCSVSSAAGPGWALGRRLDGPEGAAAAGAPRAPRAPCAHAPHVCLRLEVCAAPALGHRPTSQFGSPRCPRRPTPSQLWPLLAAPPGRGLWRPGRPLPAGRGCAASPGAAPFPLHKARTELGTLSAAPQSTYGCRAEAAGPGLGAVTQRLPAAPTYPLPQAGGWMEALRRLRRGQTQRLGCPGAAQAQKQSRGTAEGTGPVLGPPRNSGLSLDKELVAFGSYVVGETASRPITLTNVGGLGTSFQLLREAEACDVNTLSPALKMVSASGLRAGPGRAAAVAELPQACSQEPERRWSGLPPQPAFLAYDDTGSLDKRAASLSEQRLEGLEPGPLDAASRERPWEPGGREPRGPRPAESEAAVSGAPAPPEEEQPEIALGEVTEGNIGPFCSVKVPIIFTPAVPGEVHARFKVVFKNPQCPALYFSVTGTVVDMPVWVPRPVVDLKICTYDRLYQDSVVIHTRSRAALRLQLEVCEELRGHVELLPETSYIQALASCAVQLKFLPRPAQHRPCGAAGDWPGHHPATSACPGFPRDSEASATDSLEPLQARPCDRRCRPLLAGTAVGLLAEQAPLRAQHADQEPPLPARRHSLPEDAGKYFDKETRVLEAPMTIRVADQVCGARALQARSAPRSPTTAASQGLDSGLALQLPWIRPVQFTIRAVVTTSDLELSPPLVDFGHCTVYEAVRAQVSLHNHSLLPQEFGFVGLPKVPQVQVVGCALGPSSTLSRRLAGSPSCWPGPSCGLVSLGPPLCGGCPHTAPAPPPRPDPTGPEAVPPRRAAVPVRSPCPWASGPVGMAVPAYQFVDVQPGDGFGTILPLETLQLDVIFQPTKAREYSFELICKSEINRQLRQPCTQASVPKPLWLCVHVCTRDSPACVPARGPHTGQCVRVPVPVRLCTGVCAQRVGMRVLPSCGRCFRLLCRAVGVLPPLELSHHQIKFPATALSDTAVATLYVTNPHQSMNSLTHSLPRVGTEDAFPVGPTSFEFLLPPDAPVTISPAVGTVLPGKVAFRPMLPSELVCQQALQAQSKDVEVNPAGSAVPRRRPPPARLLLPPVQQGTGRAGPGPEPQPRRARGLENEAAREEARESQAPPPAGSAHPGATRLMRRLLLRQRAGDGARGPGRADSSSPLWASTRKDTVAQKKDLQKQSTSTLPLQSQDQDRGAWGSSSHGLELQGQEFRCSSDEYQAALAALTRSFKGKFDRLVVPCAVASGDVRDRRGAEPLSFSPHSALYLELWCPSVAPSIVVTSNKGRTVSNFGDIAVVRSQLEFSVLNPNGPFVLLNPISRLAAGETHVLALSFAPRESVLAQETLDIITKRGTLALTLRGTGVASVITCSIEGGVLNMGYVIVKESVSSTFKLQNNSSLPIKFSVDLESLSATRREAQRQLPRFLTSPWQRTEIVGTQNYSGQSVFSVVPVEGVMDPGKAQDFTVTFSPDHESLYFSDQLRVVLFGKKVSHQILLKGAAREHMMFVEGGDPLDVPVESLAVTPASDAEHREEAEELRSILVTLDYVPLDTEEPAPPASRELRVGCIRTSQLSPKKVTCSPWPSHSPGASLSGPSHPGPAVLGPARLPALTVEFSVDSVSALQHRGFTVEPAKGSVERGQTKAISISWVPPADFDPDHPLTASALLQLRGGVRETYKVLFVARVVASS</sequence>
<feature type="region of interest" description="Disordered" evidence="1">
    <location>
        <begin position="1010"/>
        <end position="1076"/>
    </location>
</feature>
<evidence type="ECO:0000259" key="2">
    <source>
        <dbReference type="Pfam" id="PF24770"/>
    </source>
</evidence>
<keyword evidence="5" id="KW-0969">Cilium</keyword>
<feature type="region of interest" description="Disordered" evidence="1">
    <location>
        <begin position="613"/>
        <end position="636"/>
    </location>
</feature>
<dbReference type="Pfam" id="PF24770">
    <property type="entry name" value="Ig-CFAP74_2"/>
    <property type="match status" value="1"/>
</dbReference>
<feature type="domain" description="CFAP74 fourth Ig-like" evidence="4">
    <location>
        <begin position="2084"/>
        <end position="2137"/>
    </location>
</feature>
<protein>
    <submittedName>
        <fullName evidence="5">Cilia- and flagella-associated protein 74</fullName>
    </submittedName>
</protein>
<feature type="domain" description="CFAP74 third Ig-like" evidence="3">
    <location>
        <begin position="1718"/>
        <end position="1789"/>
    </location>
</feature>
<name>A0A8J5ZSU7_GALPY</name>
<reference evidence="5" key="1">
    <citation type="journal article" date="2021" name="Evol. Appl.">
        <title>The genome of the Pyrenean desman and the effects of bottlenecks and inbreeding on the genomic landscape of an endangered species.</title>
        <authorList>
            <person name="Escoda L."/>
            <person name="Castresana J."/>
        </authorList>
    </citation>
    <scope>NUCLEOTIDE SEQUENCE</scope>
    <source>
        <strain evidence="5">IBE-C5619</strain>
    </source>
</reference>